<reference evidence="2" key="1">
    <citation type="journal article" date="2023" name="G3 (Bethesda)">
        <title>A reference genome for the long-term kleptoplast-retaining sea slug Elysia crispata morphotype clarki.</title>
        <authorList>
            <person name="Eastman K.E."/>
            <person name="Pendleton A.L."/>
            <person name="Shaikh M.A."/>
            <person name="Suttiyut T."/>
            <person name="Ogas R."/>
            <person name="Tomko P."/>
            <person name="Gavelis G."/>
            <person name="Widhalm J.R."/>
            <person name="Wisecaver J.H."/>
        </authorList>
    </citation>
    <scope>NUCLEOTIDE SEQUENCE</scope>
    <source>
        <strain evidence="2">ECLA1</strain>
    </source>
</reference>
<feature type="non-terminal residue" evidence="2">
    <location>
        <position position="1"/>
    </location>
</feature>
<name>A0AAE1AAQ2_9GAST</name>
<protein>
    <submittedName>
        <fullName evidence="2">Uncharacterized protein</fullName>
    </submittedName>
</protein>
<feature type="region of interest" description="Disordered" evidence="1">
    <location>
        <begin position="1"/>
        <end position="65"/>
    </location>
</feature>
<evidence type="ECO:0000313" key="3">
    <source>
        <dbReference type="Proteomes" id="UP001283361"/>
    </source>
</evidence>
<comment type="caution">
    <text evidence="2">The sequence shown here is derived from an EMBL/GenBank/DDBJ whole genome shotgun (WGS) entry which is preliminary data.</text>
</comment>
<accession>A0AAE1AAQ2</accession>
<dbReference type="AlphaFoldDB" id="A0AAE1AAQ2"/>
<evidence type="ECO:0000313" key="2">
    <source>
        <dbReference type="EMBL" id="KAK3784098.1"/>
    </source>
</evidence>
<keyword evidence="3" id="KW-1185">Reference proteome</keyword>
<proteinExistence type="predicted"/>
<feature type="compositionally biased region" description="Basic and acidic residues" evidence="1">
    <location>
        <begin position="32"/>
        <end position="41"/>
    </location>
</feature>
<gene>
    <name evidence="2" type="ORF">RRG08_060525</name>
</gene>
<feature type="compositionally biased region" description="Basic and acidic residues" evidence="1">
    <location>
        <begin position="13"/>
        <end position="23"/>
    </location>
</feature>
<organism evidence="2 3">
    <name type="scientific">Elysia crispata</name>
    <name type="common">lettuce slug</name>
    <dbReference type="NCBI Taxonomy" id="231223"/>
    <lineage>
        <taxon>Eukaryota</taxon>
        <taxon>Metazoa</taxon>
        <taxon>Spiralia</taxon>
        <taxon>Lophotrochozoa</taxon>
        <taxon>Mollusca</taxon>
        <taxon>Gastropoda</taxon>
        <taxon>Heterobranchia</taxon>
        <taxon>Euthyneura</taxon>
        <taxon>Panpulmonata</taxon>
        <taxon>Sacoglossa</taxon>
        <taxon>Placobranchoidea</taxon>
        <taxon>Plakobranchidae</taxon>
        <taxon>Elysia</taxon>
    </lineage>
</organism>
<dbReference type="Proteomes" id="UP001283361">
    <property type="component" value="Unassembled WGS sequence"/>
</dbReference>
<sequence length="114" mass="12810">FEKKKTQSATLHARSDTHNERKSRPGRPSLRGRLEEEERHPHTSVGAAWSRPGRGGRCPSPPHDPAVLTGAGWLSVRLSCRTSQLTSPPNHPQTFPSLNSPLPYYFLSDWWFLG</sequence>
<evidence type="ECO:0000256" key="1">
    <source>
        <dbReference type="SAM" id="MobiDB-lite"/>
    </source>
</evidence>
<dbReference type="EMBL" id="JAWDGP010002312">
    <property type="protein sequence ID" value="KAK3784098.1"/>
    <property type="molecule type" value="Genomic_DNA"/>
</dbReference>